<evidence type="ECO:0000313" key="1">
    <source>
        <dbReference type="EMBL" id="QMW21577.1"/>
    </source>
</evidence>
<accession>A0A7G5IDY5</accession>
<protein>
    <submittedName>
        <fullName evidence="1">Uncharacterized protein</fullName>
    </submittedName>
</protein>
<dbReference type="Proteomes" id="UP000515292">
    <property type="component" value="Chromosome"/>
</dbReference>
<gene>
    <name evidence="1" type="ORF">H3309_09085</name>
</gene>
<evidence type="ECO:0000313" key="2">
    <source>
        <dbReference type="Proteomes" id="UP000515292"/>
    </source>
</evidence>
<reference evidence="1 2" key="1">
    <citation type="submission" date="2020-07" db="EMBL/GenBank/DDBJ databases">
        <title>Complete genome sequence for Sandaracinobacter sp. M6.</title>
        <authorList>
            <person name="Tang Y."/>
            <person name="Liu Q."/>
            <person name="Guo Z."/>
            <person name="Lei P."/>
            <person name="Huang B."/>
        </authorList>
    </citation>
    <scope>NUCLEOTIDE SEQUENCE [LARGE SCALE GENOMIC DNA]</scope>
    <source>
        <strain evidence="1 2">M6</strain>
    </source>
</reference>
<dbReference type="EMBL" id="CP059851">
    <property type="protein sequence ID" value="QMW21577.1"/>
    <property type="molecule type" value="Genomic_DNA"/>
</dbReference>
<keyword evidence="2" id="KW-1185">Reference proteome</keyword>
<dbReference type="AlphaFoldDB" id="A0A7G5IDY5"/>
<organism evidence="1 2">
    <name type="scientific">Sandaracinobacteroides saxicola</name>
    <dbReference type="NCBI Taxonomy" id="2759707"/>
    <lineage>
        <taxon>Bacteria</taxon>
        <taxon>Pseudomonadati</taxon>
        <taxon>Pseudomonadota</taxon>
        <taxon>Alphaproteobacteria</taxon>
        <taxon>Sphingomonadales</taxon>
        <taxon>Sphingosinicellaceae</taxon>
        <taxon>Sandaracinobacteroides</taxon>
    </lineage>
</organism>
<sequence length="114" mass="12670">MAYHSLTPVLRSVTSLGLAALLGLGLAGCLSGAEQGQVNLQNDANTCANFGARYGSPAYSDCMLAQQRRRDLKQIEDLEKTRLTSQIARDAQIMTDRARKQRCDRDPNRRECKR</sequence>
<dbReference type="KEGG" id="sand:H3309_09085"/>
<proteinExistence type="predicted"/>
<name>A0A7G5IDY5_9SPHN</name>